<evidence type="ECO:0000256" key="5">
    <source>
        <dbReference type="ARBA" id="ARBA00023102"/>
    </source>
</evidence>
<dbReference type="Pfam" id="PF00977">
    <property type="entry name" value="His_biosynth"/>
    <property type="match status" value="1"/>
</dbReference>
<evidence type="ECO:0000313" key="12">
    <source>
        <dbReference type="Proteomes" id="UP000219327"/>
    </source>
</evidence>
<keyword evidence="6 9" id="KW-0456">Lyase</keyword>
<dbReference type="CDD" id="cd04731">
    <property type="entry name" value="HisF"/>
    <property type="match status" value="1"/>
</dbReference>
<comment type="subunit">
    <text evidence="3 9">Heterodimer of HisH and HisF.</text>
</comment>
<dbReference type="InterPro" id="IPR006062">
    <property type="entry name" value="His_biosynth"/>
</dbReference>
<dbReference type="Gene3D" id="3.20.20.70">
    <property type="entry name" value="Aldolase class I"/>
    <property type="match status" value="1"/>
</dbReference>
<evidence type="ECO:0000256" key="1">
    <source>
        <dbReference type="ARBA" id="ARBA00005091"/>
    </source>
</evidence>
<dbReference type="EMBL" id="NTKD01000032">
    <property type="protein sequence ID" value="PDH38931.1"/>
    <property type="molecule type" value="Genomic_DNA"/>
</dbReference>
<comment type="pathway">
    <text evidence="1 9">Amino-acid biosynthesis; L-histidine biosynthesis; L-histidine from 5-phospho-alpha-D-ribose 1-diphosphate: step 5/9.</text>
</comment>
<reference evidence="11 12" key="1">
    <citation type="submission" date="2017-08" db="EMBL/GenBank/DDBJ databases">
        <title>Fine stratification of microbial communities through a metagenomic profile of the photic zone.</title>
        <authorList>
            <person name="Haro-Moreno J.M."/>
            <person name="Lopez-Perez M."/>
            <person name="De La Torre J."/>
            <person name="Picazo A."/>
            <person name="Camacho A."/>
            <person name="Rodriguez-Valera F."/>
        </authorList>
    </citation>
    <scope>NUCLEOTIDE SEQUENCE [LARGE SCALE GENOMIC DNA]</scope>
    <source>
        <strain evidence="11">MED-G24</strain>
    </source>
</reference>
<evidence type="ECO:0000256" key="2">
    <source>
        <dbReference type="ARBA" id="ARBA00009667"/>
    </source>
</evidence>
<dbReference type="InterPro" id="IPR011060">
    <property type="entry name" value="RibuloseP-bd_barrel"/>
</dbReference>
<protein>
    <recommendedName>
        <fullName evidence="9">Imidazole glycerol phosphate synthase subunit HisF</fullName>
        <ecNumber evidence="9">4.3.2.10</ecNumber>
    </recommendedName>
    <alternativeName>
        <fullName evidence="9">IGP synthase cyclase subunit</fullName>
    </alternativeName>
    <alternativeName>
        <fullName evidence="9">IGP synthase subunit HisF</fullName>
    </alternativeName>
    <alternativeName>
        <fullName evidence="9">ImGP synthase subunit HisF</fullName>
        <shortName evidence="9">IGPS subunit HisF</shortName>
    </alternativeName>
</protein>
<dbReference type="GO" id="GO:0000107">
    <property type="term" value="F:imidazoleglycerol-phosphate synthase activity"/>
    <property type="evidence" value="ECO:0007669"/>
    <property type="project" value="UniProtKB-UniRule"/>
</dbReference>
<feature type="active site" evidence="9">
    <location>
        <position position="130"/>
    </location>
</feature>
<dbReference type="InterPro" id="IPR004651">
    <property type="entry name" value="HisF"/>
</dbReference>
<dbReference type="GO" id="GO:0000105">
    <property type="term" value="P:L-histidine biosynthetic process"/>
    <property type="evidence" value="ECO:0007669"/>
    <property type="project" value="UniProtKB-UniRule"/>
</dbReference>
<keyword evidence="9" id="KW-0963">Cytoplasm</keyword>
<evidence type="ECO:0000313" key="11">
    <source>
        <dbReference type="EMBL" id="PDH38931.1"/>
    </source>
</evidence>
<gene>
    <name evidence="9" type="primary">hisF</name>
    <name evidence="11" type="ORF">CNE99_06530</name>
</gene>
<evidence type="ECO:0000256" key="4">
    <source>
        <dbReference type="ARBA" id="ARBA00022605"/>
    </source>
</evidence>
<comment type="caution">
    <text evidence="11">The sequence shown here is derived from an EMBL/GenBank/DDBJ whole genome shotgun (WGS) entry which is preliminary data.</text>
</comment>
<dbReference type="PANTHER" id="PTHR21235">
    <property type="entry name" value="IMIDAZOLE GLYCEROL PHOSPHATE SYNTHASE SUBUNIT HISF/H IGP SYNTHASE SUBUNIT HISF/H"/>
    <property type="match status" value="1"/>
</dbReference>
<dbReference type="InterPro" id="IPR013785">
    <property type="entry name" value="Aldolase_TIM"/>
</dbReference>
<proteinExistence type="inferred from homology"/>
<dbReference type="SUPFAM" id="SSF51366">
    <property type="entry name" value="Ribulose-phoshate binding barrel"/>
    <property type="match status" value="1"/>
</dbReference>
<comment type="catalytic activity">
    <reaction evidence="8 9">
        <text>5-[(5-phospho-1-deoxy-D-ribulos-1-ylimino)methylamino]-1-(5-phospho-beta-D-ribosyl)imidazole-4-carboxamide + L-glutamine = D-erythro-1-(imidazol-4-yl)glycerol 3-phosphate + 5-amino-1-(5-phospho-beta-D-ribosyl)imidazole-4-carboxamide + L-glutamate + H(+)</text>
        <dbReference type="Rhea" id="RHEA:24793"/>
        <dbReference type="ChEBI" id="CHEBI:15378"/>
        <dbReference type="ChEBI" id="CHEBI:29985"/>
        <dbReference type="ChEBI" id="CHEBI:58278"/>
        <dbReference type="ChEBI" id="CHEBI:58359"/>
        <dbReference type="ChEBI" id="CHEBI:58475"/>
        <dbReference type="ChEBI" id="CHEBI:58525"/>
        <dbReference type="EC" id="4.3.2.10"/>
    </reaction>
</comment>
<comment type="function">
    <text evidence="7 9">IGPS catalyzes the conversion of PRFAR and glutamine to IGP, AICAR and glutamate. The HisF subunit catalyzes the cyclization activity that produces IGP and AICAR from PRFAR using the ammonia provided by the HisH subunit.</text>
</comment>
<dbReference type="EC" id="4.3.2.10" evidence="9"/>
<dbReference type="HAMAP" id="MF_01013">
    <property type="entry name" value="HisF"/>
    <property type="match status" value="1"/>
</dbReference>
<evidence type="ECO:0000256" key="8">
    <source>
        <dbReference type="ARBA" id="ARBA00047838"/>
    </source>
</evidence>
<name>A0A2A5WRB1_9GAMM</name>
<dbReference type="PANTHER" id="PTHR21235:SF2">
    <property type="entry name" value="IMIDAZOLE GLYCEROL PHOSPHATE SYNTHASE HISHF"/>
    <property type="match status" value="1"/>
</dbReference>
<evidence type="ECO:0000256" key="9">
    <source>
        <dbReference type="HAMAP-Rule" id="MF_01013"/>
    </source>
</evidence>
<evidence type="ECO:0000256" key="3">
    <source>
        <dbReference type="ARBA" id="ARBA00011152"/>
    </source>
</evidence>
<keyword evidence="4 9" id="KW-0028">Amino-acid biosynthesis</keyword>
<accession>A0A2A5WRB1</accession>
<evidence type="ECO:0000256" key="10">
    <source>
        <dbReference type="RuleBase" id="RU003657"/>
    </source>
</evidence>
<comment type="similarity">
    <text evidence="2 9 10">Belongs to the HisA/HisF family.</text>
</comment>
<comment type="subcellular location">
    <subcellularLocation>
        <location evidence="9">Cytoplasm</location>
    </subcellularLocation>
</comment>
<sequence length="259" mass="27687">MLSKRIIACLDVRDGNLAKSIKFVDTKDIGDPVSKAREYYEDGLDELVFYDITASSDKRNIMLDVVESVAKQVFIPFSVGGGIRSVEDANKLLWAGAEKINVNSAAVQRPGLIDECSHALGAQNVVLSVDIARVGASNDIPSGYEVVINGGRTATGRDAIAWVIEGEQRGAGELVVNSIDADGTREGYELTLTRMVAEAVGIPVIASGGAGKPEHLYDVLTEGKADAALVASMVHYGDYTVSGLKQWLSDKGIKVRLKY</sequence>
<dbReference type="NCBIfam" id="TIGR00735">
    <property type="entry name" value="hisF"/>
    <property type="match status" value="1"/>
</dbReference>
<dbReference type="Proteomes" id="UP000219327">
    <property type="component" value="Unassembled WGS sequence"/>
</dbReference>
<dbReference type="GO" id="GO:0005737">
    <property type="term" value="C:cytoplasm"/>
    <property type="evidence" value="ECO:0007669"/>
    <property type="project" value="UniProtKB-SubCell"/>
</dbReference>
<evidence type="ECO:0000256" key="7">
    <source>
        <dbReference type="ARBA" id="ARBA00025475"/>
    </source>
</evidence>
<dbReference type="InterPro" id="IPR050064">
    <property type="entry name" value="IGPS_HisA/HisF"/>
</dbReference>
<keyword evidence="5 9" id="KW-0368">Histidine biosynthesis</keyword>
<feature type="active site" evidence="9">
    <location>
        <position position="11"/>
    </location>
</feature>
<evidence type="ECO:0000256" key="6">
    <source>
        <dbReference type="ARBA" id="ARBA00023239"/>
    </source>
</evidence>
<dbReference type="GO" id="GO:0016829">
    <property type="term" value="F:lyase activity"/>
    <property type="evidence" value="ECO:0007669"/>
    <property type="project" value="UniProtKB-KW"/>
</dbReference>
<dbReference type="UniPathway" id="UPA00031">
    <property type="reaction ID" value="UER00010"/>
</dbReference>
<dbReference type="AlphaFoldDB" id="A0A2A5WRB1"/>
<organism evidence="11 12">
    <name type="scientific">OM182 bacterium MED-G24</name>
    <dbReference type="NCBI Taxonomy" id="1986255"/>
    <lineage>
        <taxon>Bacteria</taxon>
        <taxon>Pseudomonadati</taxon>
        <taxon>Pseudomonadota</taxon>
        <taxon>Gammaproteobacteria</taxon>
        <taxon>OMG group</taxon>
        <taxon>OM182 clade</taxon>
    </lineage>
</organism>